<protein>
    <recommendedName>
        <fullName evidence="3">PE-PGRS family protein</fullName>
    </recommendedName>
</protein>
<gene>
    <name evidence="2" type="ORF">MHPYR_60163</name>
</gene>
<organism evidence="2">
    <name type="scientific">uncultured Mycobacterium sp</name>
    <dbReference type="NCBI Taxonomy" id="171292"/>
    <lineage>
        <taxon>Bacteria</taxon>
        <taxon>Bacillati</taxon>
        <taxon>Actinomycetota</taxon>
        <taxon>Actinomycetes</taxon>
        <taxon>Mycobacteriales</taxon>
        <taxon>Mycobacteriaceae</taxon>
        <taxon>Mycobacterium</taxon>
        <taxon>environmental samples</taxon>
    </lineage>
</organism>
<evidence type="ECO:0000313" key="2">
    <source>
        <dbReference type="EMBL" id="SBS78675.1"/>
    </source>
</evidence>
<evidence type="ECO:0000256" key="1">
    <source>
        <dbReference type="SAM" id="MobiDB-lite"/>
    </source>
</evidence>
<accession>A0A1Y5PJ20</accession>
<feature type="region of interest" description="Disordered" evidence="1">
    <location>
        <begin position="341"/>
        <end position="401"/>
    </location>
</feature>
<feature type="compositionally biased region" description="Low complexity" evidence="1">
    <location>
        <begin position="341"/>
        <end position="394"/>
    </location>
</feature>
<dbReference type="EMBL" id="FLQS01000056">
    <property type="protein sequence ID" value="SBS78675.1"/>
    <property type="molecule type" value="Genomic_DNA"/>
</dbReference>
<proteinExistence type="predicted"/>
<dbReference type="AlphaFoldDB" id="A0A1Y5PJ20"/>
<name>A0A1Y5PJ20_9MYCO</name>
<evidence type="ECO:0008006" key="3">
    <source>
        <dbReference type="Google" id="ProtNLM"/>
    </source>
</evidence>
<sequence>MNAAVRPYATAGVALLGASVIAISPLAPPMPAGQAMQRTVSSVSVELSAAVNPIENWVQVFQKSAANLGAIGQQIAASPAPILSQIVANQIASLKALQTAFNSGAATLKLIFDGIPGAIATARGQLQSGDIVGAFDTFNNQIVIPLALAAVQAVSDSTRPLVSTVNNFAKAFATLPDAVFQVILPMTFPLVSTINAAVQATQDVYDGVVARDPGAVINTLVNLPANLVDGFLNGSGTILGFLPAPGLLTPYDPNFGFLASGPISSLIALRDVIAQAIGATPPPAAASSSAAAAVPTAAKSVTLTTAAPKALGTAGSARGAAKAASESVAASTAADTTAVPAAAESSTGSSGSTATGAKASPAASATGGSDSSSSDTKAGSNAGAGKKGSSAKSGRPGTASK</sequence>
<reference evidence="2" key="1">
    <citation type="submission" date="2016-03" db="EMBL/GenBank/DDBJ databases">
        <authorList>
            <person name="Ploux O."/>
        </authorList>
    </citation>
    <scope>NUCLEOTIDE SEQUENCE</scope>
    <source>
        <strain evidence="2">UC10</strain>
    </source>
</reference>